<evidence type="ECO:0000259" key="12">
    <source>
        <dbReference type="Pfam" id="PF07730"/>
    </source>
</evidence>
<sequence length="424" mass="47608">MLEQIQKGWGRAEYMARVPRWLQFGLLLWGTAGLVSDINITLRTHPLDSSVAWFLAEVILSYLAAAVSLFSARVSIILVTLAMYTSFISFRPLFLLIPIAMIALVTSTLCKKTLIITHCALTAIWATLVAWRGDTIIVQQMEPGAFWWVTFWVILASCLIGLALRYLVIRTAKTQAQLREAEAQAEQIRREERQDLARELHDVVAHHITVITMQVMSRRHSQDPVELRETLGIIDDSAREALNELRALLDVLRTDEENGPRPLSSQVVTGPSLQEQVEHHVDSLTRLGFQVAKASVDPRIESLPLSTKTTSTRIVQESVTNIIKHAHHDATCTISLSLQPTEVEVRIVNNRVKPLERSSSTSYGLTSLRERVLAVGGSYQAGRQGEEWVVEAHLPVHQANRPSWPDAPEPHETKLPKQSEERTQ</sequence>
<protein>
    <recommendedName>
        <fullName evidence="2">histidine kinase</fullName>
        <ecNumber evidence="2">2.7.13.3</ecNumber>
    </recommendedName>
</protein>
<dbReference type="EMBL" id="CP072384">
    <property type="protein sequence ID" value="QUC08430.1"/>
    <property type="molecule type" value="Genomic_DNA"/>
</dbReference>
<proteinExistence type="predicted"/>
<keyword evidence="11" id="KW-0472">Membrane</keyword>
<dbReference type="CDD" id="cd16917">
    <property type="entry name" value="HATPase_UhpB-NarQ-NarX-like"/>
    <property type="match status" value="1"/>
</dbReference>
<evidence type="ECO:0000256" key="6">
    <source>
        <dbReference type="ARBA" id="ARBA00022777"/>
    </source>
</evidence>
<evidence type="ECO:0000256" key="2">
    <source>
        <dbReference type="ARBA" id="ARBA00012438"/>
    </source>
</evidence>
<evidence type="ECO:0000256" key="11">
    <source>
        <dbReference type="SAM" id="Phobius"/>
    </source>
</evidence>
<evidence type="ECO:0000256" key="4">
    <source>
        <dbReference type="ARBA" id="ARBA00022679"/>
    </source>
</evidence>
<feature type="region of interest" description="Disordered" evidence="10">
    <location>
        <begin position="399"/>
        <end position="424"/>
    </location>
</feature>
<feature type="transmembrane region" description="Helical" evidence="11">
    <location>
        <begin position="21"/>
        <end position="40"/>
    </location>
</feature>
<evidence type="ECO:0000256" key="1">
    <source>
        <dbReference type="ARBA" id="ARBA00000085"/>
    </source>
</evidence>
<dbReference type="Gene3D" id="3.30.565.10">
    <property type="entry name" value="Histidine kinase-like ATPase, C-terminal domain"/>
    <property type="match status" value="1"/>
</dbReference>
<keyword evidence="14" id="KW-1185">Reference proteome</keyword>
<dbReference type="EC" id="2.7.13.3" evidence="2"/>
<dbReference type="Pfam" id="PF07730">
    <property type="entry name" value="HisKA_3"/>
    <property type="match status" value="1"/>
</dbReference>
<evidence type="ECO:0000313" key="14">
    <source>
        <dbReference type="Proteomes" id="UP000678513"/>
    </source>
</evidence>
<reference evidence="13 14" key="1">
    <citation type="submission" date="2021-03" db="EMBL/GenBank/DDBJ databases">
        <title>Human Oral Microbial Genomes.</title>
        <authorList>
            <person name="Johnston C.D."/>
            <person name="Chen T."/>
            <person name="Dewhirst F.E."/>
        </authorList>
    </citation>
    <scope>NUCLEOTIDE SEQUENCE [LARGE SCALE GENOMIC DNA]</scope>
    <source>
        <strain evidence="13 14">DSMZ 100122</strain>
    </source>
</reference>
<dbReference type="PANTHER" id="PTHR24421">
    <property type="entry name" value="NITRATE/NITRITE SENSOR PROTEIN NARX-RELATED"/>
    <property type="match status" value="1"/>
</dbReference>
<feature type="coiled-coil region" evidence="9">
    <location>
        <begin position="171"/>
        <end position="198"/>
    </location>
</feature>
<dbReference type="InterPro" id="IPR036890">
    <property type="entry name" value="HATPase_C_sf"/>
</dbReference>
<dbReference type="Proteomes" id="UP000678513">
    <property type="component" value="Chromosome"/>
</dbReference>
<dbReference type="Gene3D" id="1.20.5.1930">
    <property type="match status" value="1"/>
</dbReference>
<gene>
    <name evidence="13" type="ORF">J5A65_01375</name>
</gene>
<name>A0ABX7Y6G4_9ACTN</name>
<dbReference type="InterPro" id="IPR011712">
    <property type="entry name" value="Sig_transdc_His_kin_sub3_dim/P"/>
</dbReference>
<keyword evidence="8" id="KW-0902">Two-component regulatory system</keyword>
<feature type="transmembrane region" description="Helical" evidence="11">
    <location>
        <begin position="115"/>
        <end position="133"/>
    </location>
</feature>
<keyword evidence="3" id="KW-0597">Phosphoprotein</keyword>
<evidence type="ECO:0000313" key="13">
    <source>
        <dbReference type="EMBL" id="QUC08430.1"/>
    </source>
</evidence>
<accession>A0ABX7Y6G4</accession>
<keyword evidence="4" id="KW-0808">Transferase</keyword>
<feature type="domain" description="Signal transduction histidine kinase subgroup 3 dimerisation and phosphoacceptor" evidence="12">
    <location>
        <begin position="192"/>
        <end position="256"/>
    </location>
</feature>
<feature type="compositionally biased region" description="Basic and acidic residues" evidence="10">
    <location>
        <begin position="408"/>
        <end position="424"/>
    </location>
</feature>
<dbReference type="SUPFAM" id="SSF55874">
    <property type="entry name" value="ATPase domain of HSP90 chaperone/DNA topoisomerase II/histidine kinase"/>
    <property type="match status" value="1"/>
</dbReference>
<keyword evidence="5" id="KW-0547">Nucleotide-binding</keyword>
<keyword evidence="6" id="KW-0418">Kinase</keyword>
<dbReference type="PANTHER" id="PTHR24421:SF10">
    <property type="entry name" value="NITRATE_NITRITE SENSOR PROTEIN NARQ"/>
    <property type="match status" value="1"/>
</dbReference>
<feature type="transmembrane region" description="Helical" evidence="11">
    <location>
        <begin position="145"/>
        <end position="168"/>
    </location>
</feature>
<evidence type="ECO:0000256" key="10">
    <source>
        <dbReference type="SAM" id="MobiDB-lite"/>
    </source>
</evidence>
<evidence type="ECO:0000256" key="8">
    <source>
        <dbReference type="ARBA" id="ARBA00023012"/>
    </source>
</evidence>
<keyword evidence="7" id="KW-0067">ATP-binding</keyword>
<organism evidence="13 14">
    <name type="scientific">Arachnia rubra</name>
    <dbReference type="NCBI Taxonomy" id="1547448"/>
    <lineage>
        <taxon>Bacteria</taxon>
        <taxon>Bacillati</taxon>
        <taxon>Actinomycetota</taxon>
        <taxon>Actinomycetes</taxon>
        <taxon>Propionibacteriales</taxon>
        <taxon>Propionibacteriaceae</taxon>
        <taxon>Arachnia</taxon>
    </lineage>
</organism>
<dbReference type="InterPro" id="IPR050482">
    <property type="entry name" value="Sensor_HK_TwoCompSys"/>
</dbReference>
<dbReference type="RefSeq" id="WP_212324324.1">
    <property type="nucleotide sequence ID" value="NZ_AP024463.1"/>
</dbReference>
<comment type="catalytic activity">
    <reaction evidence="1">
        <text>ATP + protein L-histidine = ADP + protein N-phospho-L-histidine.</text>
        <dbReference type="EC" id="2.7.13.3"/>
    </reaction>
</comment>
<feature type="transmembrane region" description="Helical" evidence="11">
    <location>
        <begin position="52"/>
        <end position="81"/>
    </location>
</feature>
<evidence type="ECO:0000256" key="5">
    <source>
        <dbReference type="ARBA" id="ARBA00022741"/>
    </source>
</evidence>
<keyword evidence="11" id="KW-1133">Transmembrane helix</keyword>
<evidence type="ECO:0000256" key="3">
    <source>
        <dbReference type="ARBA" id="ARBA00022553"/>
    </source>
</evidence>
<keyword evidence="9" id="KW-0175">Coiled coil</keyword>
<feature type="transmembrane region" description="Helical" evidence="11">
    <location>
        <begin position="93"/>
        <end position="109"/>
    </location>
</feature>
<keyword evidence="11" id="KW-0812">Transmembrane</keyword>
<evidence type="ECO:0000256" key="7">
    <source>
        <dbReference type="ARBA" id="ARBA00022840"/>
    </source>
</evidence>
<evidence type="ECO:0000256" key="9">
    <source>
        <dbReference type="SAM" id="Coils"/>
    </source>
</evidence>